<keyword evidence="3" id="KW-1185">Reference proteome</keyword>
<evidence type="ECO:0000313" key="2">
    <source>
        <dbReference type="EMBL" id="SEI87210.1"/>
    </source>
</evidence>
<evidence type="ECO:0000259" key="1">
    <source>
        <dbReference type="PROSITE" id="PS51704"/>
    </source>
</evidence>
<dbReference type="PANTHER" id="PTHR46211:SF14">
    <property type="entry name" value="GLYCEROPHOSPHODIESTER PHOSPHODIESTERASE"/>
    <property type="match status" value="1"/>
</dbReference>
<dbReference type="GO" id="GO:0006629">
    <property type="term" value="P:lipid metabolic process"/>
    <property type="evidence" value="ECO:0007669"/>
    <property type="project" value="InterPro"/>
</dbReference>
<dbReference type="Proteomes" id="UP000198888">
    <property type="component" value="Unassembled WGS sequence"/>
</dbReference>
<dbReference type="GO" id="GO:0008081">
    <property type="term" value="F:phosphoric diester hydrolase activity"/>
    <property type="evidence" value="ECO:0007669"/>
    <property type="project" value="InterPro"/>
</dbReference>
<dbReference type="Gene3D" id="3.20.20.190">
    <property type="entry name" value="Phosphatidylinositol (PI) phosphodiesterase"/>
    <property type="match status" value="1"/>
</dbReference>
<proteinExistence type="predicted"/>
<sequence>MDGLRRMITRRTAATYSTGALTMLLAGCMSRETMRDTQITGDDVQIVGHRGCAGQYPENTVLAMKRSAPHVDMIEIDVQRCGSGELIVFHDDTLDHLTEASGSVASTDWETIRELTVGDSEQTIPRLATVLDAIPTDTGVNIELKHVGIADDVLAIAAQIDNTVLYSSFQPAALSEVQTVDPTANCALLFADASEKSVQTAIDLDCTAIHPRYDLVLTTDLMKTARKNGFRVNTWTISDSDVATELIQTGVDGLIVDYWNLEFSSA</sequence>
<accession>A0A1H6UGB2</accession>
<feature type="domain" description="GP-PDE" evidence="1">
    <location>
        <begin position="44"/>
        <end position="266"/>
    </location>
</feature>
<dbReference type="AlphaFoldDB" id="A0A1H6UGB2"/>
<name>A0A1H6UGB2_9EURY</name>
<dbReference type="EMBL" id="FNYR01000010">
    <property type="protein sequence ID" value="SEI87210.1"/>
    <property type="molecule type" value="Genomic_DNA"/>
</dbReference>
<dbReference type="STRING" id="1073996.SAMN05444271_11028"/>
<dbReference type="InterPro" id="IPR017946">
    <property type="entry name" value="PLC-like_Pdiesterase_TIM-brl"/>
</dbReference>
<dbReference type="InterPro" id="IPR030395">
    <property type="entry name" value="GP_PDE_dom"/>
</dbReference>
<dbReference type="SUPFAM" id="SSF51695">
    <property type="entry name" value="PLC-like phosphodiesterases"/>
    <property type="match status" value="1"/>
</dbReference>
<dbReference type="Pfam" id="PF03009">
    <property type="entry name" value="GDPD"/>
    <property type="match status" value="1"/>
</dbReference>
<dbReference type="PROSITE" id="PS51704">
    <property type="entry name" value="GP_PDE"/>
    <property type="match status" value="1"/>
</dbReference>
<gene>
    <name evidence="2" type="ORF">SAMN05444271_11028</name>
</gene>
<dbReference type="PROSITE" id="PS51257">
    <property type="entry name" value="PROKAR_LIPOPROTEIN"/>
    <property type="match status" value="1"/>
</dbReference>
<organism evidence="2 3">
    <name type="scientific">Halohasta litchfieldiae</name>
    <dbReference type="NCBI Taxonomy" id="1073996"/>
    <lineage>
        <taxon>Archaea</taxon>
        <taxon>Methanobacteriati</taxon>
        <taxon>Methanobacteriota</taxon>
        <taxon>Stenosarchaea group</taxon>
        <taxon>Halobacteria</taxon>
        <taxon>Halobacteriales</taxon>
        <taxon>Haloferacaceae</taxon>
        <taxon>Halohasta</taxon>
    </lineage>
</organism>
<dbReference type="PANTHER" id="PTHR46211">
    <property type="entry name" value="GLYCEROPHOSPHORYL DIESTER PHOSPHODIESTERASE"/>
    <property type="match status" value="1"/>
</dbReference>
<evidence type="ECO:0000313" key="3">
    <source>
        <dbReference type="Proteomes" id="UP000198888"/>
    </source>
</evidence>
<protein>
    <submittedName>
        <fullName evidence="2">Glycerophosphoryl diester phosphodiesterase</fullName>
    </submittedName>
</protein>
<reference evidence="2 3" key="1">
    <citation type="submission" date="2016-10" db="EMBL/GenBank/DDBJ databases">
        <authorList>
            <person name="de Groot N.N."/>
        </authorList>
    </citation>
    <scope>NUCLEOTIDE SEQUENCE [LARGE SCALE GENOMIC DNA]</scope>
    <source>
        <strain evidence="2 3">DSM 22187</strain>
    </source>
</reference>